<dbReference type="Proteomes" id="UP000282454">
    <property type="component" value="Unassembled WGS sequence"/>
</dbReference>
<organism evidence="9 10">
    <name type="scientific">Actinokineospora cianjurensis</name>
    <dbReference type="NCBI Taxonomy" id="585224"/>
    <lineage>
        <taxon>Bacteria</taxon>
        <taxon>Bacillati</taxon>
        <taxon>Actinomycetota</taxon>
        <taxon>Actinomycetes</taxon>
        <taxon>Pseudonocardiales</taxon>
        <taxon>Pseudonocardiaceae</taxon>
        <taxon>Actinokineospora</taxon>
    </lineage>
</organism>
<sequence length="431" mass="46445">MTAIIDRPGARHRVVVVGAGFGGLNAARGLRRADTEVVVVDRVNHHLFQPLLYQVATAILPPGDIAPALREVLGEDYRVILGEATDVDVGNHIVDVIQADGSIRKLGYDSLVVAVGSTDSYFGNDGWRQWAPPMKTLDDAVNLRGRILRAFERAAIATDETTRRREMTFAIVGAGPTGVELAGQIAAMRRRTLRGQYPELNLDDVRVVLLDALDTVLPPYTETLRDHTERKLRELGVDVRLGKKVEDVDDQGIVYASTGGGPTERLDAATVVWAAGVRAAPLTGKLAASAGVETDKKGRLVVQEDCTVPGHPEIFVIGDTANHNDLPGVAETALQQGKYVAKAIRARLTGDKITPFRYLDLGTMATISAGDAVADVRGLYLRGLIGKVAWAVVHLAFLVGWRNRAAVLAGWAWTVGTGRRTQRVILEPVAS</sequence>
<dbReference type="EC" id="1.6.5.9" evidence="2"/>
<dbReference type="RefSeq" id="WP_121390822.1">
    <property type="nucleotide sequence ID" value="NZ_RCDD01000001.1"/>
</dbReference>
<comment type="catalytic activity">
    <reaction evidence="7">
        <text>a quinone + NADH + H(+) = a quinol + NAD(+)</text>
        <dbReference type="Rhea" id="RHEA:46160"/>
        <dbReference type="ChEBI" id="CHEBI:15378"/>
        <dbReference type="ChEBI" id="CHEBI:24646"/>
        <dbReference type="ChEBI" id="CHEBI:57540"/>
        <dbReference type="ChEBI" id="CHEBI:57945"/>
        <dbReference type="ChEBI" id="CHEBI:132124"/>
        <dbReference type="EC" id="1.6.5.9"/>
    </reaction>
</comment>
<evidence type="ECO:0000256" key="5">
    <source>
        <dbReference type="ARBA" id="ARBA00023002"/>
    </source>
</evidence>
<dbReference type="OrthoDB" id="9781621at2"/>
<evidence type="ECO:0000259" key="8">
    <source>
        <dbReference type="Pfam" id="PF07992"/>
    </source>
</evidence>
<evidence type="ECO:0000256" key="4">
    <source>
        <dbReference type="ARBA" id="ARBA00022827"/>
    </source>
</evidence>
<keyword evidence="10" id="KW-1185">Reference proteome</keyword>
<keyword evidence="6" id="KW-0520">NAD</keyword>
<proteinExistence type="inferred from homology"/>
<keyword evidence="3" id="KW-0285">Flavoprotein</keyword>
<dbReference type="InterPro" id="IPR023753">
    <property type="entry name" value="FAD/NAD-binding_dom"/>
</dbReference>
<keyword evidence="4" id="KW-0274">FAD</keyword>
<dbReference type="EMBL" id="RCDD01000001">
    <property type="protein sequence ID" value="RLK62355.1"/>
    <property type="molecule type" value="Genomic_DNA"/>
</dbReference>
<dbReference type="PANTHER" id="PTHR43706:SF47">
    <property type="entry name" value="EXTERNAL NADH-UBIQUINONE OXIDOREDUCTASE 1, MITOCHONDRIAL-RELATED"/>
    <property type="match status" value="1"/>
</dbReference>
<evidence type="ECO:0000256" key="2">
    <source>
        <dbReference type="ARBA" id="ARBA00012637"/>
    </source>
</evidence>
<dbReference type="GO" id="GO:0050136">
    <property type="term" value="F:NADH dehydrogenase (quinone) (non-electrogenic) activity"/>
    <property type="evidence" value="ECO:0007669"/>
    <property type="project" value="UniProtKB-EC"/>
</dbReference>
<keyword evidence="5" id="KW-0560">Oxidoreductase</keyword>
<dbReference type="PANTHER" id="PTHR43706">
    <property type="entry name" value="NADH DEHYDROGENASE"/>
    <property type="match status" value="1"/>
</dbReference>
<evidence type="ECO:0000256" key="3">
    <source>
        <dbReference type="ARBA" id="ARBA00022630"/>
    </source>
</evidence>
<comment type="similarity">
    <text evidence="1">Belongs to the NADH dehydrogenase family.</text>
</comment>
<evidence type="ECO:0000313" key="10">
    <source>
        <dbReference type="Proteomes" id="UP000282454"/>
    </source>
</evidence>
<dbReference type="Pfam" id="PF07992">
    <property type="entry name" value="Pyr_redox_2"/>
    <property type="match status" value="1"/>
</dbReference>
<evidence type="ECO:0000256" key="6">
    <source>
        <dbReference type="ARBA" id="ARBA00023027"/>
    </source>
</evidence>
<dbReference type="PRINTS" id="PR00411">
    <property type="entry name" value="PNDRDTASEI"/>
</dbReference>
<evidence type="ECO:0000256" key="1">
    <source>
        <dbReference type="ARBA" id="ARBA00005272"/>
    </source>
</evidence>
<reference evidence="9 10" key="1">
    <citation type="submission" date="2018-10" db="EMBL/GenBank/DDBJ databases">
        <title>Genomic Encyclopedia of Archaeal and Bacterial Type Strains, Phase II (KMG-II): from individual species to whole genera.</title>
        <authorList>
            <person name="Goeker M."/>
        </authorList>
    </citation>
    <scope>NUCLEOTIDE SEQUENCE [LARGE SCALE GENOMIC DNA]</scope>
    <source>
        <strain evidence="9 10">DSM 45657</strain>
    </source>
</reference>
<comment type="caution">
    <text evidence="9">The sequence shown here is derived from an EMBL/GenBank/DDBJ whole genome shotgun (WGS) entry which is preliminary data.</text>
</comment>
<dbReference type="InterPro" id="IPR036188">
    <property type="entry name" value="FAD/NAD-bd_sf"/>
</dbReference>
<dbReference type="InterPro" id="IPR045024">
    <property type="entry name" value="NDH-2"/>
</dbReference>
<dbReference type="SUPFAM" id="SSF51905">
    <property type="entry name" value="FAD/NAD(P)-binding domain"/>
    <property type="match status" value="1"/>
</dbReference>
<accession>A0A421BD82</accession>
<name>A0A421BD82_9PSEU</name>
<gene>
    <name evidence="9" type="ORF">CLV68_2912</name>
</gene>
<evidence type="ECO:0000256" key="7">
    <source>
        <dbReference type="ARBA" id="ARBA00047599"/>
    </source>
</evidence>
<dbReference type="Gene3D" id="3.50.50.100">
    <property type="match status" value="1"/>
</dbReference>
<protein>
    <recommendedName>
        <fullName evidence="2">NADH:ubiquinone reductase (non-electrogenic)</fullName>
        <ecNumber evidence="2">1.6.5.9</ecNumber>
    </recommendedName>
</protein>
<feature type="domain" description="FAD/NAD(P)-binding" evidence="8">
    <location>
        <begin position="13"/>
        <end position="337"/>
    </location>
</feature>
<dbReference type="PRINTS" id="PR00368">
    <property type="entry name" value="FADPNR"/>
</dbReference>
<evidence type="ECO:0000313" key="9">
    <source>
        <dbReference type="EMBL" id="RLK62355.1"/>
    </source>
</evidence>
<dbReference type="AlphaFoldDB" id="A0A421BD82"/>